<gene>
    <name evidence="4" type="ORF">BJ554DRAFT_7327</name>
</gene>
<feature type="compositionally biased region" description="Basic residues" evidence="3">
    <location>
        <begin position="39"/>
        <end position="50"/>
    </location>
</feature>
<sequence length="614" mass="68297">MTTHDDEQHRHRRGSAACRCRDAACHAPPRAPEDPAATARRHPQKRRNSRRSNGGDEPENGGGGGDDDDDDDDDDDYGSPIEVQAARQTCAAAANSGVPCGAGSGLCAEETRGAAPKVPGPAGWSARGAETPVGATSHAVVSDNSAPAFSPLAPGASGRPQPRPPAAKSSQPVQPNQGPQEEQSAQAASSVSSASAAKSTPPAAPAQSGPAVGANGQAWKKTKKPPTADELNNMVQSRISQLETETALEDEEERALGVYPTVWFCFPKRLLNEPRPKSIRKANKEFKELVNAPVNDQSAKNSLVHQKYMDLVRNVPEFEHFHDLKRLERDNAKSKKRLEALTKERDASKAECNKALSVKAKLESLCRQLQRENKRIKEESKQLASAELQKREELSNKFERTISDIKSKMEADTDERRRRLDDNENMREKFESFLTQYELREQHFTCVLKSKDLELRLAEAKLAKQAEASGRDAAQVAELEAQIATLDTTEHEHRKQIAVYVERFKQVEDTLNKSSELFTAFRKEMEEASERKTSRVVFLPLCFRDSTVWYPGEFMTKRTRRLEKDNSMLRGKCDTMNLKILEMAEEQAKSRKTCDSIQKRNVKLENLCRALQGE</sequence>
<feature type="region of interest" description="Disordered" evidence="3">
    <location>
        <begin position="112"/>
        <end position="228"/>
    </location>
</feature>
<dbReference type="EMBL" id="JAEFCI010000562">
    <property type="protein sequence ID" value="KAG5463459.1"/>
    <property type="molecule type" value="Genomic_DNA"/>
</dbReference>
<proteinExistence type="inferred from homology"/>
<dbReference type="AlphaFoldDB" id="A0A8H8A1U6"/>
<feature type="compositionally biased region" description="Low complexity" evidence="3">
    <location>
        <begin position="183"/>
        <end position="208"/>
    </location>
</feature>
<dbReference type="InterPro" id="IPR026183">
    <property type="entry name" value="Taxilin_fam"/>
</dbReference>
<feature type="compositionally biased region" description="Acidic residues" evidence="3">
    <location>
        <begin position="65"/>
        <end position="77"/>
    </location>
</feature>
<evidence type="ECO:0000313" key="5">
    <source>
        <dbReference type="Proteomes" id="UP000673691"/>
    </source>
</evidence>
<dbReference type="PANTHER" id="PTHR16127:SF13">
    <property type="entry name" value="GH01188P"/>
    <property type="match status" value="1"/>
</dbReference>
<reference evidence="4 5" key="1">
    <citation type="journal article" name="Sci. Rep.">
        <title>Genome-scale phylogenetic analyses confirm Olpidium as the closest living zoosporic fungus to the non-flagellated, terrestrial fungi.</title>
        <authorList>
            <person name="Chang Y."/>
            <person name="Rochon D."/>
            <person name="Sekimoto S."/>
            <person name="Wang Y."/>
            <person name="Chovatia M."/>
            <person name="Sandor L."/>
            <person name="Salamov A."/>
            <person name="Grigoriev I.V."/>
            <person name="Stajich J.E."/>
            <person name="Spatafora J.W."/>
        </authorList>
    </citation>
    <scope>NUCLEOTIDE SEQUENCE [LARGE SCALE GENOMIC DNA]</scope>
    <source>
        <strain evidence="4">S191</strain>
    </source>
</reference>
<evidence type="ECO:0000313" key="4">
    <source>
        <dbReference type="EMBL" id="KAG5463459.1"/>
    </source>
</evidence>
<comment type="caution">
    <text evidence="4">The sequence shown here is derived from an EMBL/GenBank/DDBJ whole genome shotgun (WGS) entry which is preliminary data.</text>
</comment>
<organism evidence="4 5">
    <name type="scientific">Olpidium bornovanus</name>
    <dbReference type="NCBI Taxonomy" id="278681"/>
    <lineage>
        <taxon>Eukaryota</taxon>
        <taxon>Fungi</taxon>
        <taxon>Fungi incertae sedis</taxon>
        <taxon>Olpidiomycota</taxon>
        <taxon>Olpidiomycotina</taxon>
        <taxon>Olpidiomycetes</taxon>
        <taxon>Olpidiales</taxon>
        <taxon>Olpidiaceae</taxon>
        <taxon>Olpidium</taxon>
    </lineage>
</organism>
<dbReference type="Pfam" id="PF09728">
    <property type="entry name" value="Taxilin"/>
    <property type="match status" value="2"/>
</dbReference>
<feature type="compositionally biased region" description="Polar residues" evidence="3">
    <location>
        <begin position="168"/>
        <end position="182"/>
    </location>
</feature>
<dbReference type="PANTHER" id="PTHR16127">
    <property type="entry name" value="TAXILIN"/>
    <property type="match status" value="1"/>
</dbReference>
<comment type="similarity">
    <text evidence="1">Belongs to the taxilin family.</text>
</comment>
<evidence type="ECO:0000256" key="2">
    <source>
        <dbReference type="SAM" id="Coils"/>
    </source>
</evidence>
<feature type="non-terminal residue" evidence="4">
    <location>
        <position position="614"/>
    </location>
</feature>
<protein>
    <submittedName>
        <fullName evidence="4">Myosin-like coiled-coil protein-domain-containing protein</fullName>
    </submittedName>
</protein>
<accession>A0A8H8A1U6</accession>
<dbReference type="OrthoDB" id="425555at2759"/>
<keyword evidence="5" id="KW-1185">Reference proteome</keyword>
<evidence type="ECO:0000256" key="1">
    <source>
        <dbReference type="ARBA" id="ARBA00009550"/>
    </source>
</evidence>
<feature type="coiled-coil region" evidence="2">
    <location>
        <begin position="324"/>
        <end position="397"/>
    </location>
</feature>
<feature type="region of interest" description="Disordered" evidence="3">
    <location>
        <begin position="1"/>
        <end position="84"/>
    </location>
</feature>
<dbReference type="GO" id="GO:0019905">
    <property type="term" value="F:syntaxin binding"/>
    <property type="evidence" value="ECO:0007669"/>
    <property type="project" value="InterPro"/>
</dbReference>
<dbReference type="Proteomes" id="UP000673691">
    <property type="component" value="Unassembled WGS sequence"/>
</dbReference>
<keyword evidence="2" id="KW-0175">Coiled coil</keyword>
<evidence type="ECO:0000256" key="3">
    <source>
        <dbReference type="SAM" id="MobiDB-lite"/>
    </source>
</evidence>
<name>A0A8H8A1U6_9FUNG</name>